<feature type="region of interest" description="Disordered" evidence="6">
    <location>
        <begin position="108"/>
        <end position="134"/>
    </location>
</feature>
<dbReference type="STRING" id="490622.A0A395NUS3"/>
<feature type="compositionally biased region" description="Polar residues" evidence="6">
    <location>
        <begin position="233"/>
        <end position="253"/>
    </location>
</feature>
<evidence type="ECO:0000256" key="4">
    <source>
        <dbReference type="ARBA" id="ARBA00022807"/>
    </source>
</evidence>
<evidence type="ECO:0000256" key="2">
    <source>
        <dbReference type="ARBA" id="ARBA00022670"/>
    </source>
</evidence>
<dbReference type="GO" id="GO:0006508">
    <property type="term" value="P:proteolysis"/>
    <property type="evidence" value="ECO:0007669"/>
    <property type="project" value="UniProtKB-KW"/>
</dbReference>
<reference evidence="9 10" key="1">
    <citation type="journal article" date="2018" name="PLoS Pathog.">
        <title>Evolution of structural diversity of trichothecenes, a family of toxins produced by plant pathogenic and entomopathogenic fungi.</title>
        <authorList>
            <person name="Proctor R.H."/>
            <person name="McCormick S.P."/>
            <person name="Kim H.S."/>
            <person name="Cardoza R.E."/>
            <person name="Stanley A.M."/>
            <person name="Lindo L."/>
            <person name="Kelly A."/>
            <person name="Brown D.W."/>
            <person name="Lee T."/>
            <person name="Vaughan M.M."/>
            <person name="Alexander N.J."/>
            <person name="Busman M."/>
            <person name="Gutierrez S."/>
        </authorList>
    </citation>
    <scope>NUCLEOTIDE SEQUENCE [LARGE SCALE GENOMIC DNA]</scope>
    <source>
        <strain evidence="9 10">IBT 40837</strain>
    </source>
</reference>
<gene>
    <name evidence="9" type="ORF">TARUN_2338</name>
</gene>
<keyword evidence="7" id="KW-0472">Membrane</keyword>
<dbReference type="GO" id="GO:0019784">
    <property type="term" value="F:deNEDDylase activity"/>
    <property type="evidence" value="ECO:0007669"/>
    <property type="project" value="InterPro"/>
</dbReference>
<feature type="compositionally biased region" description="Basic and acidic residues" evidence="6">
    <location>
        <begin position="309"/>
        <end position="320"/>
    </location>
</feature>
<dbReference type="PANTHER" id="PTHR46468">
    <property type="entry name" value="SENTRIN-SPECIFIC PROTEASE 8"/>
    <property type="match status" value="1"/>
</dbReference>
<dbReference type="Gene3D" id="3.40.395.10">
    <property type="entry name" value="Adenoviral Proteinase, Chain A"/>
    <property type="match status" value="1"/>
</dbReference>
<evidence type="ECO:0000259" key="8">
    <source>
        <dbReference type="PROSITE" id="PS50600"/>
    </source>
</evidence>
<feature type="compositionally biased region" description="Basic residues" evidence="6">
    <location>
        <begin position="43"/>
        <end position="52"/>
    </location>
</feature>
<keyword evidence="7" id="KW-1133">Transmembrane helix</keyword>
<feature type="coiled-coil region" evidence="5">
    <location>
        <begin position="477"/>
        <end position="504"/>
    </location>
</feature>
<keyword evidence="10" id="KW-1185">Reference proteome</keyword>
<dbReference type="PROSITE" id="PS50600">
    <property type="entry name" value="ULP_PROTEASE"/>
    <property type="match status" value="1"/>
</dbReference>
<evidence type="ECO:0000256" key="6">
    <source>
        <dbReference type="SAM" id="MobiDB-lite"/>
    </source>
</evidence>
<feature type="compositionally biased region" description="Polar residues" evidence="6">
    <location>
        <begin position="26"/>
        <end position="37"/>
    </location>
</feature>
<name>A0A395NUS3_TRIAR</name>
<dbReference type="OrthoDB" id="1939479at2759"/>
<dbReference type="PANTHER" id="PTHR46468:SF1">
    <property type="entry name" value="SENTRIN-SPECIFIC PROTEASE 8"/>
    <property type="match status" value="1"/>
</dbReference>
<accession>A0A395NUS3</accession>
<evidence type="ECO:0000313" key="9">
    <source>
        <dbReference type="EMBL" id="RFU79849.1"/>
    </source>
</evidence>
<organism evidence="9 10">
    <name type="scientific">Trichoderma arundinaceum</name>
    <dbReference type="NCBI Taxonomy" id="490622"/>
    <lineage>
        <taxon>Eukaryota</taxon>
        <taxon>Fungi</taxon>
        <taxon>Dikarya</taxon>
        <taxon>Ascomycota</taxon>
        <taxon>Pezizomycotina</taxon>
        <taxon>Sordariomycetes</taxon>
        <taxon>Hypocreomycetidae</taxon>
        <taxon>Hypocreales</taxon>
        <taxon>Hypocreaceae</taxon>
        <taxon>Trichoderma</taxon>
    </lineage>
</organism>
<dbReference type="GO" id="GO:0008234">
    <property type="term" value="F:cysteine-type peptidase activity"/>
    <property type="evidence" value="ECO:0007669"/>
    <property type="project" value="UniProtKB-KW"/>
</dbReference>
<dbReference type="SUPFAM" id="SSF54001">
    <property type="entry name" value="Cysteine proteinases"/>
    <property type="match status" value="1"/>
</dbReference>
<dbReference type="Proteomes" id="UP000266272">
    <property type="component" value="Unassembled WGS sequence"/>
</dbReference>
<dbReference type="AlphaFoldDB" id="A0A395NUS3"/>
<comment type="caution">
    <text evidence="9">The sequence shown here is derived from an EMBL/GenBank/DDBJ whole genome shotgun (WGS) entry which is preliminary data.</text>
</comment>
<keyword evidence="4" id="KW-0788">Thiol protease</keyword>
<evidence type="ECO:0000313" key="10">
    <source>
        <dbReference type="Proteomes" id="UP000266272"/>
    </source>
</evidence>
<keyword evidence="7" id="KW-0812">Transmembrane</keyword>
<feature type="domain" description="Ubiquitin-like protease family profile" evidence="8">
    <location>
        <begin position="541"/>
        <end position="711"/>
    </location>
</feature>
<keyword evidence="3" id="KW-0378">Hydrolase</keyword>
<sequence>MAYNMSDNQTNSTRAQRASPAERDLQQPTSGLQQESSVDLARKARRLARHPKLYSFLESAPPGPKPAVSRPRKFLRRTTDPENNPPEEPLKKKFSTFKKVFPTQSPIQKAAEPQLASEPEPEPELKSKPELNDEPDFATSVPAWEALLSHFSLVNPRTFDDFMKLFQIFSVQCIITLTMALLLASAAVSGFGRFVYNQYNTLFDSDVQDHPMTDANPEPEPEPAAMKEEPMETNNTHPAKEQQPTQPMVSTGTDPFKEERQTQLMVSTGTDPMEAEHQTQPMDTTGTDYIMEEHPTQPIEVSSTDSMEEEHPPQPVDAEHQTNSNIKTEQPSLRSCLVVGDRHRPSVSNVRFMPVPPSPSVSSINSDDNDIRHLIMDVDFLNKTMTTPRSIYPREYDDDDDESVLDLDELLEYGRDLSQRLRDFNIFKKAPETPKPDPTDRIEQLMALPSVGTLKISDESKAEVEKLQQQAAATRVIDKQREKLEKERLQREEALRKLKERTAKGPQQPIVGPLSETWIEKIISSVESPDSEVVAKTCQGTPLRQHDFATVVAAKTWLNDEIVNGALAGLEKEINLVAGITDYKQQGRKCLVMNSFFWPRVKQAKGQKTQSILRRMGVTPKNFLLMDTVLIPICEDHHWTLMVLQPKKRKVMHLDSFNRRSHHPDLAMAWMSDYLGDLYTAKQWEVMTLKTPQQTNGYDCGVHVITNSMCLALGLDPISSYRVEEMSLQRLRIAGMLLNGGFSGDFDLWQQ</sequence>
<feature type="region of interest" description="Disordered" evidence="6">
    <location>
        <begin position="207"/>
        <end position="254"/>
    </location>
</feature>
<keyword evidence="2" id="KW-0645">Protease</keyword>
<evidence type="ECO:0000256" key="3">
    <source>
        <dbReference type="ARBA" id="ARBA00022801"/>
    </source>
</evidence>
<comment type="similarity">
    <text evidence="1">Belongs to the peptidase C48 family.</text>
</comment>
<feature type="compositionally biased region" description="Polar residues" evidence="6">
    <location>
        <begin position="321"/>
        <end position="330"/>
    </location>
</feature>
<feature type="compositionally biased region" description="Polar residues" evidence="6">
    <location>
        <begin position="1"/>
        <end position="16"/>
    </location>
</feature>
<proteinExistence type="inferred from homology"/>
<dbReference type="InterPro" id="IPR038765">
    <property type="entry name" value="Papain-like_cys_pep_sf"/>
</dbReference>
<protein>
    <recommendedName>
        <fullName evidence="8">Ubiquitin-like protease family profile domain-containing protein</fullName>
    </recommendedName>
</protein>
<evidence type="ECO:0000256" key="5">
    <source>
        <dbReference type="SAM" id="Coils"/>
    </source>
</evidence>
<evidence type="ECO:0000256" key="1">
    <source>
        <dbReference type="ARBA" id="ARBA00005234"/>
    </source>
</evidence>
<dbReference type="InterPro" id="IPR003653">
    <property type="entry name" value="Peptidase_C48_C"/>
</dbReference>
<feature type="region of interest" description="Disordered" evidence="6">
    <location>
        <begin position="301"/>
        <end position="330"/>
    </location>
</feature>
<dbReference type="EMBL" id="PXOA01000136">
    <property type="protein sequence ID" value="RFU79849.1"/>
    <property type="molecule type" value="Genomic_DNA"/>
</dbReference>
<evidence type="ECO:0000256" key="7">
    <source>
        <dbReference type="SAM" id="Phobius"/>
    </source>
</evidence>
<dbReference type="Pfam" id="PF02902">
    <property type="entry name" value="Peptidase_C48"/>
    <property type="match status" value="1"/>
</dbReference>
<feature type="region of interest" description="Disordered" evidence="6">
    <location>
        <begin position="1"/>
        <end position="94"/>
    </location>
</feature>
<dbReference type="InterPro" id="IPR044613">
    <property type="entry name" value="Nep1/2-like"/>
</dbReference>
<feature type="transmembrane region" description="Helical" evidence="7">
    <location>
        <begin position="165"/>
        <end position="188"/>
    </location>
</feature>
<keyword evidence="5" id="KW-0175">Coiled coil</keyword>
<dbReference type="GO" id="GO:0000338">
    <property type="term" value="P:protein deneddylation"/>
    <property type="evidence" value="ECO:0007669"/>
    <property type="project" value="TreeGrafter"/>
</dbReference>